<gene>
    <name evidence="8" type="ORF">HB662_01965</name>
</gene>
<comment type="similarity">
    <text evidence="1 5">Belongs to the FlgD family.</text>
</comment>
<evidence type="ECO:0000313" key="8">
    <source>
        <dbReference type="EMBL" id="NKE43526.1"/>
    </source>
</evidence>
<evidence type="ECO:0000256" key="5">
    <source>
        <dbReference type="RuleBase" id="RU362076"/>
    </source>
</evidence>
<evidence type="ECO:0000256" key="3">
    <source>
        <dbReference type="ARBA" id="ARBA00022795"/>
    </source>
</evidence>
<dbReference type="InterPro" id="IPR005648">
    <property type="entry name" value="FlgD"/>
</dbReference>
<feature type="region of interest" description="Disordered" evidence="6">
    <location>
        <begin position="1"/>
        <end position="24"/>
    </location>
</feature>
<evidence type="ECO:0000256" key="1">
    <source>
        <dbReference type="ARBA" id="ARBA00010577"/>
    </source>
</evidence>
<accession>A0ABX1ESE0</accession>
<comment type="function">
    <text evidence="4 5">Required for flagellar hook formation. May act as a scaffolding protein.</text>
</comment>
<evidence type="ECO:0000259" key="7">
    <source>
        <dbReference type="Pfam" id="PF13860"/>
    </source>
</evidence>
<dbReference type="RefSeq" id="WP_168046589.1">
    <property type="nucleotide sequence ID" value="NZ_JAATJR010000001.1"/>
</dbReference>
<keyword evidence="9" id="KW-1185">Reference proteome</keyword>
<feature type="compositionally biased region" description="Low complexity" evidence="6">
    <location>
        <begin position="1"/>
        <end position="16"/>
    </location>
</feature>
<dbReference type="Gene3D" id="2.60.40.4070">
    <property type="match status" value="1"/>
</dbReference>
<evidence type="ECO:0000256" key="6">
    <source>
        <dbReference type="SAM" id="MobiDB-lite"/>
    </source>
</evidence>
<proteinExistence type="inferred from homology"/>
<keyword evidence="8" id="KW-0966">Cell projection</keyword>
<sequence>MSGSITSVTGASITGATSGGTSAGTRLSGDLDTFLKLLTTQLQNQDPTAPMDADQLTQQLVQFSTVEQQINTNNTLQQLLSLQQASQLGEAAGLVGQRVAVETDRLPLQSGSATVNLPAAATARIARIEVRDASNLLVRTSDVTLGTAPMAWNWDGKATNGTQRPDGTYRITVSGRDGDGAAVPLGFTVTGLVTGAVRDNGAVTVRMGSLNVGYDSLRDLGV</sequence>
<dbReference type="Pfam" id="PF13860">
    <property type="entry name" value="FlgD_ig"/>
    <property type="match status" value="1"/>
</dbReference>
<feature type="domain" description="FlgD/Vpr Ig-like" evidence="7">
    <location>
        <begin position="112"/>
        <end position="178"/>
    </location>
</feature>
<dbReference type="Gene3D" id="2.30.30.910">
    <property type="match status" value="1"/>
</dbReference>
<dbReference type="Pfam" id="PF03963">
    <property type="entry name" value="FlgD"/>
    <property type="match status" value="1"/>
</dbReference>
<comment type="caution">
    <text evidence="8">The sequence shown here is derived from an EMBL/GenBank/DDBJ whole genome shotgun (WGS) entry which is preliminary data.</text>
</comment>
<keyword evidence="8" id="KW-0969">Cilium</keyword>
<dbReference type="InterPro" id="IPR025965">
    <property type="entry name" value="FlgD/Vpr_Ig-like"/>
</dbReference>
<keyword evidence="3 5" id="KW-1005">Bacterial flagellum biogenesis</keyword>
<evidence type="ECO:0000256" key="4">
    <source>
        <dbReference type="ARBA" id="ARBA00024746"/>
    </source>
</evidence>
<evidence type="ECO:0000313" key="9">
    <source>
        <dbReference type="Proteomes" id="UP000765160"/>
    </source>
</evidence>
<protein>
    <recommendedName>
        <fullName evidence="2 5">Basal-body rod modification protein FlgD</fullName>
    </recommendedName>
</protein>
<dbReference type="Proteomes" id="UP000765160">
    <property type="component" value="Unassembled WGS sequence"/>
</dbReference>
<organism evidence="8 9">
    <name type="scientific">Falsiroseomonas frigidaquae</name>
    <dbReference type="NCBI Taxonomy" id="487318"/>
    <lineage>
        <taxon>Bacteria</taxon>
        <taxon>Pseudomonadati</taxon>
        <taxon>Pseudomonadota</taxon>
        <taxon>Alphaproteobacteria</taxon>
        <taxon>Acetobacterales</taxon>
        <taxon>Roseomonadaceae</taxon>
        <taxon>Falsiroseomonas</taxon>
    </lineage>
</organism>
<reference evidence="8 9" key="1">
    <citation type="submission" date="2020-03" db="EMBL/GenBank/DDBJ databases">
        <title>Roseomonas selenitidurans sp. nov. isolated from soil.</title>
        <authorList>
            <person name="Liu H."/>
        </authorList>
    </citation>
    <scope>NUCLEOTIDE SEQUENCE [LARGE SCALE GENOMIC DNA]</scope>
    <source>
        <strain evidence="8 9">JCM 15073</strain>
    </source>
</reference>
<name>A0ABX1ESE0_9PROT</name>
<keyword evidence="8" id="KW-0282">Flagellum</keyword>
<evidence type="ECO:0000256" key="2">
    <source>
        <dbReference type="ARBA" id="ARBA00016013"/>
    </source>
</evidence>
<dbReference type="EMBL" id="JAAVTX010000001">
    <property type="protein sequence ID" value="NKE43526.1"/>
    <property type="molecule type" value="Genomic_DNA"/>
</dbReference>